<organism evidence="1 2">
    <name type="scientific">Achromobacter aloeverae</name>
    <dbReference type="NCBI Taxonomy" id="1750518"/>
    <lineage>
        <taxon>Bacteria</taxon>
        <taxon>Pseudomonadati</taxon>
        <taxon>Pseudomonadota</taxon>
        <taxon>Betaproteobacteria</taxon>
        <taxon>Burkholderiales</taxon>
        <taxon>Alcaligenaceae</taxon>
        <taxon>Achromobacter</taxon>
    </lineage>
</organism>
<dbReference type="AlphaFoldDB" id="A0A4V1MRY6"/>
<accession>A0A4V1MRY6</accession>
<name>A0A4V1MRY6_9BURK</name>
<keyword evidence="2" id="KW-1185">Reference proteome</keyword>
<gene>
    <name evidence="1" type="ORF">C7R54_18820</name>
</gene>
<evidence type="ECO:0000313" key="1">
    <source>
        <dbReference type="EMBL" id="RXN86948.1"/>
    </source>
</evidence>
<protein>
    <submittedName>
        <fullName evidence="1">Uncharacterized protein</fullName>
    </submittedName>
</protein>
<comment type="caution">
    <text evidence="1">The sequence shown here is derived from an EMBL/GenBank/DDBJ whole genome shotgun (WGS) entry which is preliminary data.</text>
</comment>
<proteinExistence type="predicted"/>
<dbReference type="Proteomes" id="UP000290849">
    <property type="component" value="Unassembled WGS sequence"/>
</dbReference>
<reference evidence="1 2" key="1">
    <citation type="journal article" date="2017" name="Int. J. Syst. Evol. Microbiol.">
        <title>Achromobacter aloeverae sp. nov., isolated from the root of Aloe vera (L.) Burm.f.</title>
        <authorList>
            <person name="Kuncharoen N."/>
            <person name="Muramatsu Y."/>
            <person name="Shibata C."/>
            <person name="Kamakura Y."/>
            <person name="Nakagawa Y."/>
            <person name="Tanasupawat S."/>
        </authorList>
    </citation>
    <scope>NUCLEOTIDE SEQUENCE [LARGE SCALE GENOMIC DNA]</scope>
    <source>
        <strain evidence="1 2">AVA-1</strain>
    </source>
</reference>
<sequence length="315" mass="34210">MPVRPGTAPRGPVTQVGAAAQATLAERLMQEAPESIRVGMLEKPWAKARQLYQDLPKLSSLEEQHDYYRNGGLAEEGKPKGAGDGPLRSVATLCRNLDSNYKDALASFPDWPRTSAFLTHWGNESAYAKQPNSGQGDREQAKIAGGDDGYVQLRTDYMRHLGSLEQALKQVQKTQHETLQVPALTTPPSDGEISPKPLYARNGASPAATLRDGAAPSSFIAGLWTRIQRGVRDIPAAIANLFDRVSAKLRAWTMSAPSHAAAPASTPVPRAPYQAEKQEMKEMTELAGTGEYRKLSEEGFSDIPFIDADDTTLAR</sequence>
<evidence type="ECO:0000313" key="2">
    <source>
        <dbReference type="Proteomes" id="UP000290849"/>
    </source>
</evidence>
<dbReference type="EMBL" id="PYAL01000005">
    <property type="protein sequence ID" value="RXN86948.1"/>
    <property type="molecule type" value="Genomic_DNA"/>
</dbReference>